<feature type="non-terminal residue" evidence="1">
    <location>
        <position position="1"/>
    </location>
</feature>
<dbReference type="Proteomes" id="UP001497525">
    <property type="component" value="Unassembled WGS sequence"/>
</dbReference>
<sequence>RRGMMARSFCLLEAAANNSLILSTQQHGEGRGEIWIEIMPLLAIVPVMSASE</sequence>
<dbReference type="AlphaFoldDB" id="A0AAV2TUB5"/>
<comment type="caution">
    <text evidence="1">The sequence shown here is derived from an EMBL/GenBank/DDBJ whole genome shotgun (WGS) entry which is preliminary data.</text>
</comment>
<protein>
    <submittedName>
        <fullName evidence="1">Uncharacterized protein</fullName>
    </submittedName>
</protein>
<dbReference type="EMBL" id="CAXLJL010000699">
    <property type="protein sequence ID" value="CAL5140072.1"/>
    <property type="molecule type" value="Genomic_DNA"/>
</dbReference>
<accession>A0AAV2TUB5</accession>
<organism evidence="1 2">
    <name type="scientific">Calicophoron daubneyi</name>
    <name type="common">Rumen fluke</name>
    <name type="synonym">Paramphistomum daubneyi</name>
    <dbReference type="NCBI Taxonomy" id="300641"/>
    <lineage>
        <taxon>Eukaryota</taxon>
        <taxon>Metazoa</taxon>
        <taxon>Spiralia</taxon>
        <taxon>Lophotrochozoa</taxon>
        <taxon>Platyhelminthes</taxon>
        <taxon>Trematoda</taxon>
        <taxon>Digenea</taxon>
        <taxon>Plagiorchiida</taxon>
        <taxon>Pronocephalata</taxon>
        <taxon>Paramphistomoidea</taxon>
        <taxon>Paramphistomidae</taxon>
        <taxon>Calicophoron</taxon>
    </lineage>
</organism>
<name>A0AAV2TUB5_CALDB</name>
<reference evidence="1" key="1">
    <citation type="submission" date="2024-06" db="EMBL/GenBank/DDBJ databases">
        <authorList>
            <person name="Liu X."/>
            <person name="Lenzi L."/>
            <person name="Haldenby T S."/>
            <person name="Uol C."/>
        </authorList>
    </citation>
    <scope>NUCLEOTIDE SEQUENCE</scope>
</reference>
<evidence type="ECO:0000313" key="2">
    <source>
        <dbReference type="Proteomes" id="UP001497525"/>
    </source>
</evidence>
<gene>
    <name evidence="1" type="ORF">CDAUBV1_LOCUS15262</name>
</gene>
<proteinExistence type="predicted"/>
<evidence type="ECO:0000313" key="1">
    <source>
        <dbReference type="EMBL" id="CAL5140072.1"/>
    </source>
</evidence>